<protein>
    <recommendedName>
        <fullName evidence="8">AB hydrolase-1 domain-containing protein</fullName>
    </recommendedName>
</protein>
<gene>
    <name evidence="6" type="ORF">EUX98_g5194</name>
</gene>
<dbReference type="InterPro" id="IPR051601">
    <property type="entry name" value="Serine_prot/Carboxylest_S33"/>
</dbReference>
<keyword evidence="7" id="KW-1185">Reference proteome</keyword>
<evidence type="ECO:0000259" key="4">
    <source>
        <dbReference type="Pfam" id="PF00561"/>
    </source>
</evidence>
<dbReference type="InterPro" id="IPR013595">
    <property type="entry name" value="Pept_S33_TAP-like_C"/>
</dbReference>
<evidence type="ECO:0000313" key="7">
    <source>
        <dbReference type="Proteomes" id="UP000308730"/>
    </source>
</evidence>
<keyword evidence="3" id="KW-0812">Transmembrane</keyword>
<reference evidence="6 7" key="1">
    <citation type="submission" date="2019-02" db="EMBL/GenBank/DDBJ databases">
        <title>Genome sequencing of the rare red list fungi Antrodiella citrinella (Flaviporus citrinellus).</title>
        <authorList>
            <person name="Buettner E."/>
            <person name="Kellner H."/>
        </authorList>
    </citation>
    <scope>NUCLEOTIDE SEQUENCE [LARGE SCALE GENOMIC DNA]</scope>
    <source>
        <strain evidence="6 7">DSM 108506</strain>
    </source>
</reference>
<dbReference type="Gene3D" id="3.40.50.1820">
    <property type="entry name" value="alpha/beta hydrolase"/>
    <property type="match status" value="1"/>
</dbReference>
<dbReference type="Pfam" id="PF00561">
    <property type="entry name" value="Abhydrolase_1"/>
    <property type="match status" value="1"/>
</dbReference>
<evidence type="ECO:0000256" key="2">
    <source>
        <dbReference type="ARBA" id="ARBA00022801"/>
    </source>
</evidence>
<keyword evidence="3" id="KW-0472">Membrane</keyword>
<keyword evidence="3" id="KW-1133">Transmembrane helix</keyword>
<comment type="similarity">
    <text evidence="1">Belongs to the peptidase S33 family.</text>
</comment>
<dbReference type="PANTHER" id="PTHR43248:SF25">
    <property type="entry name" value="AB HYDROLASE-1 DOMAIN-CONTAINING PROTEIN-RELATED"/>
    <property type="match status" value="1"/>
</dbReference>
<dbReference type="Pfam" id="PF08386">
    <property type="entry name" value="Abhydrolase_4"/>
    <property type="match status" value="1"/>
</dbReference>
<evidence type="ECO:0008006" key="8">
    <source>
        <dbReference type="Google" id="ProtNLM"/>
    </source>
</evidence>
<evidence type="ECO:0000259" key="5">
    <source>
        <dbReference type="Pfam" id="PF08386"/>
    </source>
</evidence>
<sequence>MVKKKDADVEDVEENREQMPIRPQPSKIQVVVLTLGLSLLVLFAPLPRLNGQTDIIPDGIWPMDVGTVDWKACADVDDIPGSECGYIIVPKDYFDPSAGTASIALGRLRASSKNSKGTVLFNPGGPGGAGKPFVTKRGNLLQNYIGEEYDLVGFDPRGIGETFKDFSFGNFKRNTVLERSYDFAPNGTFEEIREVLLVQQRESNSLLETTFDVCRETMGEELKYMGTATVVRDMDYITAALDGPDALINFYGGSYGSILGQYLVNMLPDRIGRVAIDGIADAVAWSEKPSYQWYRQWLVSSENNYDQFVDGCSATGRPACPLARHKGENPSLIKDRIESFINELYYNPLPVPHARLPGVLTSGRARGYVQLLLQRPITWPKAAFDIASAINGDGSFILNAMEPNMYRDLERSAVSCNDNPPFALANVRPEDVVDELLYVYQNVSHFVFNVVTAEPDAGCQFWPVTPPERFQGPWNNTLSNPILVLSNTEDPVTPMDSALKVQDLLGESARLLLQDGPGHVTLALPSFCTASHVQAFFSNGTLPPKGTVCKPDVTPFPTVTDHSILYSSDQEQILMSMTSLHDAMMDAVSPYKAPPTVDGKCVKSESGKVAQAVKPPTAMLRPAQLANDWSVSGIVMVMDLI</sequence>
<dbReference type="PANTHER" id="PTHR43248">
    <property type="entry name" value="2-SUCCINYL-6-HYDROXY-2,4-CYCLOHEXADIENE-1-CARBOXYLATE SYNTHASE"/>
    <property type="match status" value="1"/>
</dbReference>
<feature type="domain" description="Peptidase S33 tripeptidyl aminopeptidase-like C-terminal" evidence="5">
    <location>
        <begin position="448"/>
        <end position="549"/>
    </location>
</feature>
<evidence type="ECO:0000256" key="1">
    <source>
        <dbReference type="ARBA" id="ARBA00010088"/>
    </source>
</evidence>
<comment type="caution">
    <text evidence="6">The sequence shown here is derived from an EMBL/GenBank/DDBJ whole genome shotgun (WGS) entry which is preliminary data.</text>
</comment>
<dbReference type="InterPro" id="IPR000073">
    <property type="entry name" value="AB_hydrolase_1"/>
</dbReference>
<evidence type="ECO:0000313" key="6">
    <source>
        <dbReference type="EMBL" id="THH28991.1"/>
    </source>
</evidence>
<dbReference type="SUPFAM" id="SSF53474">
    <property type="entry name" value="alpha/beta-Hydrolases"/>
    <property type="match status" value="1"/>
</dbReference>
<feature type="domain" description="AB hydrolase-1" evidence="4">
    <location>
        <begin position="118"/>
        <end position="293"/>
    </location>
</feature>
<dbReference type="InterPro" id="IPR029058">
    <property type="entry name" value="AB_hydrolase_fold"/>
</dbReference>
<organism evidence="6 7">
    <name type="scientific">Antrodiella citrinella</name>
    <dbReference type="NCBI Taxonomy" id="2447956"/>
    <lineage>
        <taxon>Eukaryota</taxon>
        <taxon>Fungi</taxon>
        <taxon>Dikarya</taxon>
        <taxon>Basidiomycota</taxon>
        <taxon>Agaricomycotina</taxon>
        <taxon>Agaricomycetes</taxon>
        <taxon>Polyporales</taxon>
        <taxon>Steccherinaceae</taxon>
        <taxon>Antrodiella</taxon>
    </lineage>
</organism>
<dbReference type="OrthoDB" id="425534at2759"/>
<dbReference type="GO" id="GO:0016787">
    <property type="term" value="F:hydrolase activity"/>
    <property type="evidence" value="ECO:0007669"/>
    <property type="project" value="UniProtKB-KW"/>
</dbReference>
<dbReference type="EMBL" id="SGPM01000146">
    <property type="protein sequence ID" value="THH28991.1"/>
    <property type="molecule type" value="Genomic_DNA"/>
</dbReference>
<accession>A0A4S4MUW4</accession>
<name>A0A4S4MUW4_9APHY</name>
<dbReference type="AlphaFoldDB" id="A0A4S4MUW4"/>
<keyword evidence="2" id="KW-0378">Hydrolase</keyword>
<proteinExistence type="inferred from homology"/>
<dbReference type="Proteomes" id="UP000308730">
    <property type="component" value="Unassembled WGS sequence"/>
</dbReference>
<feature type="transmembrane region" description="Helical" evidence="3">
    <location>
        <begin position="28"/>
        <end position="46"/>
    </location>
</feature>
<evidence type="ECO:0000256" key="3">
    <source>
        <dbReference type="SAM" id="Phobius"/>
    </source>
</evidence>